<dbReference type="GO" id="GO:0005832">
    <property type="term" value="C:chaperonin-containing T-complex"/>
    <property type="evidence" value="ECO:0007669"/>
    <property type="project" value="InterPro"/>
</dbReference>
<evidence type="ECO:0000313" key="9">
    <source>
        <dbReference type="EMBL" id="KAK4534520.1"/>
    </source>
</evidence>
<dbReference type="InterPro" id="IPR017998">
    <property type="entry name" value="Chaperone_TCP-1"/>
</dbReference>
<dbReference type="Pfam" id="PF00118">
    <property type="entry name" value="Cpn60_TCP1"/>
    <property type="match status" value="1"/>
</dbReference>
<dbReference type="NCBIfam" id="NF041083">
    <property type="entry name" value="thermosome_beta"/>
    <property type="match status" value="1"/>
</dbReference>
<comment type="similarity">
    <text evidence="2 8">Belongs to the TCP-1 chaperonin family.</text>
</comment>
<keyword evidence="10" id="KW-1185">Reference proteome</keyword>
<dbReference type="NCBIfam" id="TIGR02341">
    <property type="entry name" value="chap_CCT_beta"/>
    <property type="match status" value="1"/>
</dbReference>
<evidence type="ECO:0000256" key="5">
    <source>
        <dbReference type="ARBA" id="ARBA00022840"/>
    </source>
</evidence>
<proteinExistence type="inferred from homology"/>
<dbReference type="PROSITE" id="PS00995">
    <property type="entry name" value="TCP1_3"/>
    <property type="match status" value="1"/>
</dbReference>
<dbReference type="InterPro" id="IPR002194">
    <property type="entry name" value="Chaperonin_TCP-1_CS"/>
</dbReference>
<dbReference type="CDD" id="cd03336">
    <property type="entry name" value="TCP1_beta"/>
    <property type="match status" value="1"/>
</dbReference>
<dbReference type="FunFam" id="3.50.7.10:FF:000002">
    <property type="entry name" value="T-complex protein 1 subunit beta"/>
    <property type="match status" value="1"/>
</dbReference>
<dbReference type="InterPro" id="IPR027409">
    <property type="entry name" value="GroEL-like_apical_dom_sf"/>
</dbReference>
<evidence type="ECO:0000256" key="8">
    <source>
        <dbReference type="RuleBase" id="RU004187"/>
    </source>
</evidence>
<dbReference type="GO" id="GO:0140662">
    <property type="term" value="F:ATP-dependent protein folding chaperone"/>
    <property type="evidence" value="ECO:0007669"/>
    <property type="project" value="InterPro"/>
</dbReference>
<dbReference type="InterPro" id="IPR027413">
    <property type="entry name" value="GROEL-like_equatorial_sf"/>
</dbReference>
<keyword evidence="6 8" id="KW-0143">Chaperone</keyword>
<dbReference type="GO" id="GO:0005524">
    <property type="term" value="F:ATP binding"/>
    <property type="evidence" value="ECO:0007669"/>
    <property type="project" value="UniProtKB-KW"/>
</dbReference>
<evidence type="ECO:0000313" key="10">
    <source>
        <dbReference type="Proteomes" id="UP001301350"/>
    </source>
</evidence>
<comment type="subcellular location">
    <subcellularLocation>
        <location evidence="1">Cytoplasm</location>
    </subcellularLocation>
</comment>
<reference evidence="9 10" key="1">
    <citation type="submission" date="2022-07" db="EMBL/GenBank/DDBJ databases">
        <title>Genome-wide signatures of adaptation to extreme environments.</title>
        <authorList>
            <person name="Cho C.H."/>
            <person name="Yoon H.S."/>
        </authorList>
    </citation>
    <scope>NUCLEOTIDE SEQUENCE [LARGE SCALE GENOMIC DNA]</scope>
    <source>
        <strain evidence="9 10">DBV 063 E5</strain>
    </source>
</reference>
<dbReference type="GO" id="GO:0051082">
    <property type="term" value="F:unfolded protein binding"/>
    <property type="evidence" value="ECO:0007669"/>
    <property type="project" value="InterPro"/>
</dbReference>
<dbReference type="Proteomes" id="UP001301350">
    <property type="component" value="Unassembled WGS sequence"/>
</dbReference>
<accession>A0AAV9IR05</accession>
<sequence length="531" mass="57707">MSTKLLPQVLKPDASEEKGENARLSLFMGALAVTDLLKTTLGPRGMDKILLSASGDVTVTNDGATILKALQIDNPAAKLLVSMSLVQDDEIGDGTTSVCCLAGELLREAELLLDKRLHPQIVISGYRAACQEALRALEAAAVDHSADQQRFRDELRNIARTTLSSKLLAQARERFADIALEAVLRLRGSINLDHIKIIKKPGGSLHDSYLAEGFILEKRFGIGQPKRVEQARILIANTPMDTDKIKIYGARVRTDSVLRLAEIEQAEQQKMMDKCRRIVAHHCNVFVNRQLIYNRPEQYFTEQGVNSVEHADFDGVERLALVTGGEVVSTFDDPERVRLGRCALVEETMIGDDTMLHFSGCARGEACTIVLRGANQQLLDEAERSLHDALCVLSQTVNEKRMVLGAGCAETLMANAVEAVAEKTPGKAALAAEAYARALRALPGMIADNAGLDATDLVSKLRAAHAGGFVTAGLDIERGEVVDVGALGITESFKLKAHMVSSATEGAEMILRVDDVVKAPPRPRERDHPHM</sequence>
<keyword evidence="4 8" id="KW-0547">Nucleotide-binding</keyword>
<dbReference type="PRINTS" id="PR00304">
    <property type="entry name" value="TCOMPLEXTCP1"/>
</dbReference>
<evidence type="ECO:0000256" key="2">
    <source>
        <dbReference type="ARBA" id="ARBA00008020"/>
    </source>
</evidence>
<name>A0AAV9IR05_CYACA</name>
<evidence type="ECO:0000256" key="1">
    <source>
        <dbReference type="ARBA" id="ARBA00004496"/>
    </source>
</evidence>
<dbReference type="PANTHER" id="PTHR11353">
    <property type="entry name" value="CHAPERONIN"/>
    <property type="match status" value="1"/>
</dbReference>
<dbReference type="FunFam" id="1.10.560.10:FF:000017">
    <property type="entry name" value="T-complex protein 1 subunit eta"/>
    <property type="match status" value="1"/>
</dbReference>
<dbReference type="Gene3D" id="3.50.7.10">
    <property type="entry name" value="GroEL"/>
    <property type="match status" value="1"/>
</dbReference>
<evidence type="ECO:0000256" key="4">
    <source>
        <dbReference type="ARBA" id="ARBA00022741"/>
    </source>
</evidence>
<dbReference type="InterPro" id="IPR027410">
    <property type="entry name" value="TCP-1-like_intermed_sf"/>
</dbReference>
<evidence type="ECO:0000256" key="6">
    <source>
        <dbReference type="ARBA" id="ARBA00023186"/>
    </source>
</evidence>
<dbReference type="SUPFAM" id="SSF48592">
    <property type="entry name" value="GroEL equatorial domain-like"/>
    <property type="match status" value="1"/>
</dbReference>
<evidence type="ECO:0000256" key="3">
    <source>
        <dbReference type="ARBA" id="ARBA00022490"/>
    </source>
</evidence>
<dbReference type="InterPro" id="IPR053374">
    <property type="entry name" value="TCP-1_chaperonin"/>
</dbReference>
<dbReference type="PROSITE" id="PS00751">
    <property type="entry name" value="TCP1_2"/>
    <property type="match status" value="1"/>
</dbReference>
<dbReference type="AlphaFoldDB" id="A0AAV9IR05"/>
<keyword evidence="3" id="KW-0963">Cytoplasm</keyword>
<gene>
    <name evidence="9" type="ORF">CDCA_CDCA02G0545</name>
</gene>
<protein>
    <recommendedName>
        <fullName evidence="7">CCT-beta</fullName>
    </recommendedName>
</protein>
<keyword evidence="5 8" id="KW-0067">ATP-binding</keyword>
<dbReference type="EMBL" id="JANCYW010000002">
    <property type="protein sequence ID" value="KAK4534520.1"/>
    <property type="molecule type" value="Genomic_DNA"/>
</dbReference>
<dbReference type="SUPFAM" id="SSF52029">
    <property type="entry name" value="GroEL apical domain-like"/>
    <property type="match status" value="1"/>
</dbReference>
<dbReference type="InterPro" id="IPR012716">
    <property type="entry name" value="Chap_CCT_beta"/>
</dbReference>
<dbReference type="SUPFAM" id="SSF54849">
    <property type="entry name" value="GroEL-intermediate domain like"/>
    <property type="match status" value="1"/>
</dbReference>
<comment type="caution">
    <text evidence="9">The sequence shown here is derived from an EMBL/GenBank/DDBJ whole genome shotgun (WGS) entry which is preliminary data.</text>
</comment>
<dbReference type="Gene3D" id="1.10.560.10">
    <property type="entry name" value="GroEL-like equatorial domain"/>
    <property type="match status" value="1"/>
</dbReference>
<organism evidence="9 10">
    <name type="scientific">Cyanidium caldarium</name>
    <name type="common">Red alga</name>
    <dbReference type="NCBI Taxonomy" id="2771"/>
    <lineage>
        <taxon>Eukaryota</taxon>
        <taxon>Rhodophyta</taxon>
        <taxon>Bangiophyceae</taxon>
        <taxon>Cyanidiales</taxon>
        <taxon>Cyanidiaceae</taxon>
        <taxon>Cyanidium</taxon>
    </lineage>
</organism>
<dbReference type="GO" id="GO:0016887">
    <property type="term" value="F:ATP hydrolysis activity"/>
    <property type="evidence" value="ECO:0007669"/>
    <property type="project" value="InterPro"/>
</dbReference>
<dbReference type="InterPro" id="IPR002423">
    <property type="entry name" value="Cpn60/GroEL/TCP-1"/>
</dbReference>
<dbReference type="PROSITE" id="PS00750">
    <property type="entry name" value="TCP1_1"/>
    <property type="match status" value="1"/>
</dbReference>
<evidence type="ECO:0000256" key="7">
    <source>
        <dbReference type="ARBA" id="ARBA00033237"/>
    </source>
</evidence>
<dbReference type="Gene3D" id="3.30.260.10">
    <property type="entry name" value="TCP-1-like chaperonin intermediate domain"/>
    <property type="match status" value="1"/>
</dbReference>